<gene>
    <name evidence="1" type="ORF">BSZ37_15260</name>
</gene>
<dbReference type="EMBL" id="MQWD01000001">
    <property type="protein sequence ID" value="PAP77704.1"/>
    <property type="molecule type" value="Genomic_DNA"/>
</dbReference>
<reference evidence="1 2" key="1">
    <citation type="submission" date="2016-11" db="EMBL/GenBank/DDBJ databases">
        <title>Study of marine rhodopsin-containing bacteria.</title>
        <authorList>
            <person name="Yoshizawa S."/>
            <person name="Kumagai Y."/>
            <person name="Kogure K."/>
        </authorList>
    </citation>
    <scope>NUCLEOTIDE SEQUENCE [LARGE SCALE GENOMIC DNA]</scope>
    <source>
        <strain evidence="1 2">SAORIC-28</strain>
    </source>
</reference>
<sequence length="86" mass="8985">MTRGTVHQYDPERGTGVLCCIAGTHVPFSSRNPNLRPGDTISVNLVGGLAGLYATDVAPPRTPQRQTATSLMGFLFRSGTLAPSAG</sequence>
<protein>
    <recommendedName>
        <fullName evidence="3">CSD domain-containing protein</fullName>
    </recommendedName>
</protein>
<name>A0A271J3T7_9BACT</name>
<dbReference type="Proteomes" id="UP000216339">
    <property type="component" value="Unassembled WGS sequence"/>
</dbReference>
<accession>A0A271J3T7</accession>
<keyword evidence="2" id="KW-1185">Reference proteome</keyword>
<organism evidence="1 2">
    <name type="scientific">Rubrivirga marina</name>
    <dbReference type="NCBI Taxonomy" id="1196024"/>
    <lineage>
        <taxon>Bacteria</taxon>
        <taxon>Pseudomonadati</taxon>
        <taxon>Rhodothermota</taxon>
        <taxon>Rhodothermia</taxon>
        <taxon>Rhodothermales</taxon>
        <taxon>Rubricoccaceae</taxon>
        <taxon>Rubrivirga</taxon>
    </lineage>
</organism>
<proteinExistence type="predicted"/>
<dbReference type="AlphaFoldDB" id="A0A271J3T7"/>
<evidence type="ECO:0000313" key="2">
    <source>
        <dbReference type="Proteomes" id="UP000216339"/>
    </source>
</evidence>
<evidence type="ECO:0008006" key="3">
    <source>
        <dbReference type="Google" id="ProtNLM"/>
    </source>
</evidence>
<comment type="caution">
    <text evidence="1">The sequence shown here is derived from an EMBL/GenBank/DDBJ whole genome shotgun (WGS) entry which is preliminary data.</text>
</comment>
<evidence type="ECO:0000313" key="1">
    <source>
        <dbReference type="EMBL" id="PAP77704.1"/>
    </source>
</evidence>
<dbReference type="OrthoDB" id="7477356at2"/>
<dbReference type="RefSeq" id="WP_095511370.1">
    <property type="nucleotide sequence ID" value="NZ_MQWD01000001.1"/>
</dbReference>